<comment type="caution">
    <text evidence="2">The sequence shown here is derived from an EMBL/GenBank/DDBJ whole genome shotgun (WGS) entry which is preliminary data.</text>
</comment>
<feature type="chain" id="PRO_5045654277" description="TonB C-terminal domain-containing protein" evidence="1">
    <location>
        <begin position="23"/>
        <end position="110"/>
    </location>
</feature>
<reference evidence="3" key="1">
    <citation type="journal article" date="2019" name="Int. J. Syst. Evol. Microbiol.">
        <title>The Global Catalogue of Microorganisms (GCM) 10K type strain sequencing project: providing services to taxonomists for standard genome sequencing and annotation.</title>
        <authorList>
            <consortium name="The Broad Institute Genomics Platform"/>
            <consortium name="The Broad Institute Genome Sequencing Center for Infectious Disease"/>
            <person name="Wu L."/>
            <person name="Ma J."/>
        </authorList>
    </citation>
    <scope>NUCLEOTIDE SEQUENCE [LARGE SCALE GENOMIC DNA]</scope>
    <source>
        <strain evidence="3">CCUG 60022</strain>
    </source>
</reference>
<organism evidence="2 3">
    <name type="scientific">Lutibacter aestuarii</name>
    <dbReference type="NCBI Taxonomy" id="861111"/>
    <lineage>
        <taxon>Bacteria</taxon>
        <taxon>Pseudomonadati</taxon>
        <taxon>Bacteroidota</taxon>
        <taxon>Flavobacteriia</taxon>
        <taxon>Flavobacteriales</taxon>
        <taxon>Flavobacteriaceae</taxon>
        <taxon>Lutibacter</taxon>
    </lineage>
</organism>
<dbReference type="Proteomes" id="UP001597032">
    <property type="component" value="Unassembled WGS sequence"/>
</dbReference>
<keyword evidence="1" id="KW-0732">Signal</keyword>
<evidence type="ECO:0000313" key="3">
    <source>
        <dbReference type="Proteomes" id="UP001597032"/>
    </source>
</evidence>
<gene>
    <name evidence="2" type="ORF">ACFQZW_08940</name>
</gene>
<dbReference type="EMBL" id="JBHTIC010000008">
    <property type="protein sequence ID" value="MFD0762207.1"/>
    <property type="molecule type" value="Genomic_DNA"/>
</dbReference>
<evidence type="ECO:0008006" key="4">
    <source>
        <dbReference type="Google" id="ProtNLM"/>
    </source>
</evidence>
<proteinExistence type="predicted"/>
<name>A0ABW2Z913_9FLAO</name>
<evidence type="ECO:0000313" key="2">
    <source>
        <dbReference type="EMBL" id="MFD0762207.1"/>
    </source>
</evidence>
<evidence type="ECO:0000256" key="1">
    <source>
        <dbReference type="SAM" id="SignalP"/>
    </source>
</evidence>
<protein>
    <recommendedName>
        <fullName evidence="4">TonB C-terminal domain-containing protein</fullName>
    </recommendedName>
</protein>
<dbReference type="RefSeq" id="WP_298262531.1">
    <property type="nucleotide sequence ID" value="NZ_JBHTIC010000008.1"/>
</dbReference>
<accession>A0ABW2Z913</accession>
<sequence>MKNVKVLLLAFAFTFGTLALFAFETTPDIPVKEIRSQIIELFDTPEFYVAEDINVQIKFSFDSEGKIVILSVDSKDPEILKYVRKSMNHKVIYTPGETDRVFTMPLRITK</sequence>
<keyword evidence="3" id="KW-1185">Reference proteome</keyword>
<feature type="signal peptide" evidence="1">
    <location>
        <begin position="1"/>
        <end position="22"/>
    </location>
</feature>